<organism evidence="1 2">
    <name type="scientific">Hymenobacter canadensis</name>
    <dbReference type="NCBI Taxonomy" id="2999067"/>
    <lineage>
        <taxon>Bacteria</taxon>
        <taxon>Pseudomonadati</taxon>
        <taxon>Bacteroidota</taxon>
        <taxon>Cytophagia</taxon>
        <taxon>Cytophagales</taxon>
        <taxon>Hymenobacteraceae</taxon>
        <taxon>Hymenobacter</taxon>
    </lineage>
</organism>
<dbReference type="RefSeq" id="WP_269561754.1">
    <property type="nucleotide sequence ID" value="NZ_CP114767.1"/>
</dbReference>
<dbReference type="Proteomes" id="UP001211005">
    <property type="component" value="Chromosome"/>
</dbReference>
<gene>
    <name evidence="1" type="ORF">O3303_09135</name>
</gene>
<accession>A0ABY7LXP6</accession>
<name>A0ABY7LXP6_9BACT</name>
<evidence type="ECO:0000313" key="2">
    <source>
        <dbReference type="Proteomes" id="UP001211005"/>
    </source>
</evidence>
<keyword evidence="2" id="KW-1185">Reference proteome</keyword>
<dbReference type="EMBL" id="CP114767">
    <property type="protein sequence ID" value="WBA43718.1"/>
    <property type="molecule type" value="Genomic_DNA"/>
</dbReference>
<protein>
    <submittedName>
        <fullName evidence="1">DUF4198 domain-containing protein</fullName>
    </submittedName>
</protein>
<evidence type="ECO:0000313" key="1">
    <source>
        <dbReference type="EMBL" id="WBA43718.1"/>
    </source>
</evidence>
<sequence>MRYSFRTYIRLCLVGWTCLLAGTALAHEFWLLPTPFFVAPGTSLNLRVFVGENFSGERWAGKSSRITQLTHFAPTGPHDLRAAATTADTLHAAVTFREPGTHLVALATNNAFLTLDASKFNSYLKEEGLDYILLERQKRGSLNQPGREAYRRCATTLVQVGTPAALDTARAWSRPTGLPLELVPEQNPYTLKAGASLTVRVLAEGQPQAGQLVQIWQCSPGQPVRISKLYSNQNGRVLFRLTGAGQYLLSTVRMVPATLPEADWQSTWASLTFGFRPPAGR</sequence>
<dbReference type="InterPro" id="IPR019613">
    <property type="entry name" value="DUF4198"/>
</dbReference>
<proteinExistence type="predicted"/>
<reference evidence="1 2" key="1">
    <citation type="submission" date="2022-12" db="EMBL/GenBank/DDBJ databases">
        <title>Hymenobacter canadensis sp. nov. isolated from lake water of the Cambridge Bay, Canada.</title>
        <authorList>
            <person name="Kim W.H."/>
            <person name="Lee Y.M."/>
        </authorList>
    </citation>
    <scope>NUCLEOTIDE SEQUENCE [LARGE SCALE GENOMIC DNA]</scope>
    <source>
        <strain evidence="1 2">PAMC 29467</strain>
    </source>
</reference>
<dbReference type="Pfam" id="PF10670">
    <property type="entry name" value="DUF4198"/>
    <property type="match status" value="1"/>
</dbReference>